<dbReference type="RefSeq" id="XP_033595561.1">
    <property type="nucleotide sequence ID" value="XM_033744901.1"/>
</dbReference>
<sequence length="88" mass="9372">MPKLQSVQGPGGPTRSVTSPAHKNPPGQSSPRKFYSAKSHTAHSQGSRDYIPIYTRSAPHSGSTPVTEAAGQPIDAPEQTSAWSSMWK</sequence>
<reference evidence="2" key="1">
    <citation type="journal article" date="2020" name="Stud. Mycol.">
        <title>101 Dothideomycetes genomes: a test case for predicting lifestyles and emergence of pathogens.</title>
        <authorList>
            <person name="Haridas S."/>
            <person name="Albert R."/>
            <person name="Binder M."/>
            <person name="Bloem J."/>
            <person name="Labutti K."/>
            <person name="Salamov A."/>
            <person name="Andreopoulos B."/>
            <person name="Baker S."/>
            <person name="Barry K."/>
            <person name="Bills G."/>
            <person name="Bluhm B."/>
            <person name="Cannon C."/>
            <person name="Castanera R."/>
            <person name="Culley D."/>
            <person name="Daum C."/>
            <person name="Ezra D."/>
            <person name="Gonzalez J."/>
            <person name="Henrissat B."/>
            <person name="Kuo A."/>
            <person name="Liang C."/>
            <person name="Lipzen A."/>
            <person name="Lutzoni F."/>
            <person name="Magnuson J."/>
            <person name="Mondo S."/>
            <person name="Nolan M."/>
            <person name="Ohm R."/>
            <person name="Pangilinan J."/>
            <person name="Park H.-J."/>
            <person name="Ramirez L."/>
            <person name="Alfaro M."/>
            <person name="Sun H."/>
            <person name="Tritt A."/>
            <person name="Yoshinaga Y."/>
            <person name="Zwiers L.-H."/>
            <person name="Turgeon B."/>
            <person name="Goodwin S."/>
            <person name="Spatafora J."/>
            <person name="Crous P."/>
            <person name="Grigoriev I."/>
        </authorList>
    </citation>
    <scope>NUCLEOTIDE SEQUENCE</scope>
    <source>
        <strain evidence="2">CBS 121739</strain>
    </source>
</reference>
<feature type="compositionally biased region" description="Polar residues" evidence="1">
    <location>
        <begin position="78"/>
        <end position="88"/>
    </location>
</feature>
<dbReference type="Proteomes" id="UP000799437">
    <property type="component" value="Unassembled WGS sequence"/>
</dbReference>
<feature type="region of interest" description="Disordered" evidence="1">
    <location>
        <begin position="1"/>
        <end position="88"/>
    </location>
</feature>
<gene>
    <name evidence="2" type="ORF">EJ05DRAFT_480629</name>
</gene>
<proteinExistence type="predicted"/>
<feature type="compositionally biased region" description="Polar residues" evidence="1">
    <location>
        <begin position="38"/>
        <end position="47"/>
    </location>
</feature>
<protein>
    <submittedName>
        <fullName evidence="2">Uncharacterized protein</fullName>
    </submittedName>
</protein>
<name>A0A6A6VU23_9PEZI</name>
<dbReference type="EMBL" id="ML996586">
    <property type="protein sequence ID" value="KAF2753110.1"/>
    <property type="molecule type" value="Genomic_DNA"/>
</dbReference>
<evidence type="ECO:0000313" key="3">
    <source>
        <dbReference type="Proteomes" id="UP000799437"/>
    </source>
</evidence>
<evidence type="ECO:0000313" key="2">
    <source>
        <dbReference type="EMBL" id="KAF2753110.1"/>
    </source>
</evidence>
<evidence type="ECO:0000256" key="1">
    <source>
        <dbReference type="SAM" id="MobiDB-lite"/>
    </source>
</evidence>
<dbReference type="AlphaFoldDB" id="A0A6A6VU23"/>
<accession>A0A6A6VU23</accession>
<feature type="compositionally biased region" description="Polar residues" evidence="1">
    <location>
        <begin position="15"/>
        <end position="31"/>
    </location>
</feature>
<organism evidence="2 3">
    <name type="scientific">Pseudovirgaria hyperparasitica</name>
    <dbReference type="NCBI Taxonomy" id="470096"/>
    <lineage>
        <taxon>Eukaryota</taxon>
        <taxon>Fungi</taxon>
        <taxon>Dikarya</taxon>
        <taxon>Ascomycota</taxon>
        <taxon>Pezizomycotina</taxon>
        <taxon>Dothideomycetes</taxon>
        <taxon>Dothideomycetes incertae sedis</taxon>
        <taxon>Acrospermales</taxon>
        <taxon>Acrospermaceae</taxon>
        <taxon>Pseudovirgaria</taxon>
    </lineage>
</organism>
<dbReference type="GeneID" id="54485955"/>
<keyword evidence="3" id="KW-1185">Reference proteome</keyword>